<reference evidence="4 5" key="2">
    <citation type="submission" date="2013-11" db="EMBL/GenBank/DDBJ databases">
        <title>Whole genome shotgun sequence of Vibrio halioticoli NBRC 102217.</title>
        <authorList>
            <person name="Isaki S."/>
            <person name="Kimura A."/>
            <person name="Ohji S."/>
            <person name="Hosoyama A."/>
            <person name="Fujita N."/>
            <person name="Hashimoto M."/>
            <person name="Hosoyama Y."/>
            <person name="Yamazoe A."/>
        </authorList>
    </citation>
    <scope>NUCLEOTIDE SEQUENCE [LARGE SCALE GENOMIC DNA]</scope>
    <source>
        <strain evidence="4 5">NBRC 102217</strain>
    </source>
</reference>
<feature type="compositionally biased region" description="Polar residues" evidence="1">
    <location>
        <begin position="157"/>
        <end position="166"/>
    </location>
</feature>
<reference evidence="4 5" key="1">
    <citation type="submission" date="2013-10" db="EMBL/GenBank/DDBJ databases">
        <authorList>
            <person name="Ichikawa N."/>
            <person name="Kimura A."/>
            <person name="Ohji S."/>
            <person name="Hosoyama A."/>
            <person name="Fujita N."/>
        </authorList>
    </citation>
    <scope>NUCLEOTIDE SEQUENCE [LARGE SCALE GENOMIC DNA]</scope>
    <source>
        <strain evidence="4 5">NBRC 102217</strain>
    </source>
</reference>
<keyword evidence="5" id="KW-1185">Reference proteome</keyword>
<feature type="domain" description="Type II secretion system protein GspB C-terminal" evidence="3">
    <location>
        <begin position="228"/>
        <end position="287"/>
    </location>
</feature>
<feature type="region of interest" description="Disordered" evidence="1">
    <location>
        <begin position="132"/>
        <end position="170"/>
    </location>
</feature>
<dbReference type="EMBL" id="BAUJ01000027">
    <property type="protein sequence ID" value="GAD89760.1"/>
    <property type="molecule type" value="Genomic_DNA"/>
</dbReference>
<protein>
    <recommendedName>
        <fullName evidence="3">Type II secretion system protein GspB C-terminal domain-containing protein</fullName>
    </recommendedName>
</protein>
<keyword evidence="2" id="KW-0812">Transmembrane</keyword>
<dbReference type="InterPro" id="IPR032389">
    <property type="entry name" value="GspB_C"/>
</dbReference>
<dbReference type="RefSeq" id="WP_023404122.1">
    <property type="nucleotide sequence ID" value="NZ_BAUJ01000027.1"/>
</dbReference>
<organism evidence="4 5">
    <name type="scientific">Vibrio halioticoli NBRC 102217</name>
    <dbReference type="NCBI Taxonomy" id="1219072"/>
    <lineage>
        <taxon>Bacteria</taxon>
        <taxon>Pseudomonadati</taxon>
        <taxon>Pseudomonadota</taxon>
        <taxon>Gammaproteobacteria</taxon>
        <taxon>Vibrionales</taxon>
        <taxon>Vibrionaceae</taxon>
        <taxon>Vibrio</taxon>
    </lineage>
</organism>
<dbReference type="Pfam" id="PF16537">
    <property type="entry name" value="T2SSB"/>
    <property type="match status" value="1"/>
</dbReference>
<keyword evidence="2" id="KW-1133">Transmembrane helix</keyword>
<sequence>MSEVLKALEQSQKQFEQASIPTSGQANPSSRPQAGNGKVKLMVAIAVGLGVGVVAHSLLAGSATTRSIEAMLSPALNSVLVAEEAPIAKMPTMAPSLDIVYLPATPAKPLLPLPKILPPPVIDETQAVTTTRIASSSTTASQTASSTPVNTVPKVQPTAQKNTGQDATDDEWNLSKLDLSQLSPELAGRVTHALDTPSSLDEQGERNSLDHIKVNELDKNVDRYKGRLPALNLQTHMYASNPKHRLVKINGKELQEGDMINDQTKLVVISPRFIVVEFGGEKIQIPALYDWHG</sequence>
<gene>
    <name evidence="4" type="ORF">VHA01S_027_00160</name>
</gene>
<evidence type="ECO:0000313" key="5">
    <source>
        <dbReference type="Proteomes" id="UP000017800"/>
    </source>
</evidence>
<evidence type="ECO:0000259" key="3">
    <source>
        <dbReference type="Pfam" id="PF16537"/>
    </source>
</evidence>
<accession>V5HKK2</accession>
<evidence type="ECO:0000256" key="2">
    <source>
        <dbReference type="SAM" id="Phobius"/>
    </source>
</evidence>
<name>V5HKK2_9VIBR</name>
<feature type="compositionally biased region" description="Low complexity" evidence="1">
    <location>
        <begin position="132"/>
        <end position="147"/>
    </location>
</feature>
<dbReference type="Proteomes" id="UP000017800">
    <property type="component" value="Unassembled WGS sequence"/>
</dbReference>
<evidence type="ECO:0000313" key="4">
    <source>
        <dbReference type="EMBL" id="GAD89760.1"/>
    </source>
</evidence>
<feature type="transmembrane region" description="Helical" evidence="2">
    <location>
        <begin position="41"/>
        <end position="59"/>
    </location>
</feature>
<evidence type="ECO:0000256" key="1">
    <source>
        <dbReference type="SAM" id="MobiDB-lite"/>
    </source>
</evidence>
<dbReference type="GO" id="GO:0015627">
    <property type="term" value="C:type II protein secretion system complex"/>
    <property type="evidence" value="ECO:0007669"/>
    <property type="project" value="InterPro"/>
</dbReference>
<dbReference type="eggNOG" id="ENOG5033B0D">
    <property type="taxonomic scope" value="Bacteria"/>
</dbReference>
<dbReference type="AlphaFoldDB" id="V5HKK2"/>
<dbReference type="OrthoDB" id="5432325at2"/>
<comment type="caution">
    <text evidence="4">The sequence shown here is derived from an EMBL/GenBank/DDBJ whole genome shotgun (WGS) entry which is preliminary data.</text>
</comment>
<proteinExistence type="predicted"/>
<keyword evidence="2" id="KW-0472">Membrane</keyword>